<evidence type="ECO:0000313" key="2">
    <source>
        <dbReference type="EMBL" id="GGC28212.1"/>
    </source>
</evidence>
<dbReference type="PANTHER" id="PTHR22916:SF3">
    <property type="entry name" value="UDP-GLCNAC:BETAGAL BETA-1,3-N-ACETYLGLUCOSAMINYLTRANSFERASE-LIKE PROTEIN 1"/>
    <property type="match status" value="1"/>
</dbReference>
<name>A0ABQ1LX91_9SPHI</name>
<dbReference type="CDD" id="cd00761">
    <property type="entry name" value="Glyco_tranf_GTA_type"/>
    <property type="match status" value="1"/>
</dbReference>
<accession>A0ABQ1LX91</accession>
<gene>
    <name evidence="2" type="ORF">GCM10011386_20300</name>
</gene>
<protein>
    <submittedName>
        <fullName evidence="2">Glycosyl transferase</fullName>
    </submittedName>
</protein>
<dbReference type="GO" id="GO:0016740">
    <property type="term" value="F:transferase activity"/>
    <property type="evidence" value="ECO:0007669"/>
    <property type="project" value="UniProtKB-KW"/>
</dbReference>
<dbReference type="Proteomes" id="UP000597338">
    <property type="component" value="Unassembled WGS sequence"/>
</dbReference>
<dbReference type="InterPro" id="IPR001173">
    <property type="entry name" value="Glyco_trans_2-like"/>
</dbReference>
<feature type="domain" description="Glycosyltransferase 2-like" evidence="1">
    <location>
        <begin position="7"/>
        <end position="108"/>
    </location>
</feature>
<dbReference type="EMBL" id="BMIK01000005">
    <property type="protein sequence ID" value="GGC28212.1"/>
    <property type="molecule type" value="Genomic_DNA"/>
</dbReference>
<dbReference type="Gene3D" id="3.90.550.10">
    <property type="entry name" value="Spore Coat Polysaccharide Biosynthesis Protein SpsA, Chain A"/>
    <property type="match status" value="1"/>
</dbReference>
<sequence>MKNKLAIVLPAYKPEFLKETLQSIADQNDQHFTLYIGDDDSPFDLKSIVDEFVDSIDLVYHRFEHNLGSRDLVSHWNRCVELSEGEEWIWLFADDDLMESGCVKAFYRCVNESLEYDVLHFDTLIIDQTGRLLKTPKCFPEKLAVRDFFFKRINYQISSFAVEYIIRRSTYEQMGGFINFDLAWCADDASWMSFGYLKSIKTIPGVKVRWRKSGLNITTLNSDRFTLHRKVRAQTIYVNWVADFFKKKRIIDITTAYQKARWILDLPFHSEVLELKEKGEVAREVLHAMEVKPSLVRIWLYLGYCEIKCWVKSWLK</sequence>
<evidence type="ECO:0000259" key="1">
    <source>
        <dbReference type="Pfam" id="PF00535"/>
    </source>
</evidence>
<dbReference type="SUPFAM" id="SSF53448">
    <property type="entry name" value="Nucleotide-diphospho-sugar transferases"/>
    <property type="match status" value="1"/>
</dbReference>
<dbReference type="InterPro" id="IPR029044">
    <property type="entry name" value="Nucleotide-diphossugar_trans"/>
</dbReference>
<evidence type="ECO:0000313" key="3">
    <source>
        <dbReference type="Proteomes" id="UP000597338"/>
    </source>
</evidence>
<dbReference type="RefSeq" id="WP_188750200.1">
    <property type="nucleotide sequence ID" value="NZ_BMIK01000005.1"/>
</dbReference>
<organism evidence="2 3">
    <name type="scientific">Parapedobacter defluvii</name>
    <dbReference type="NCBI Taxonomy" id="2045106"/>
    <lineage>
        <taxon>Bacteria</taxon>
        <taxon>Pseudomonadati</taxon>
        <taxon>Bacteroidota</taxon>
        <taxon>Sphingobacteriia</taxon>
        <taxon>Sphingobacteriales</taxon>
        <taxon>Sphingobacteriaceae</taxon>
        <taxon>Parapedobacter</taxon>
    </lineage>
</organism>
<dbReference type="PANTHER" id="PTHR22916">
    <property type="entry name" value="GLYCOSYLTRANSFERASE"/>
    <property type="match status" value="1"/>
</dbReference>
<keyword evidence="3" id="KW-1185">Reference proteome</keyword>
<keyword evidence="2" id="KW-0808">Transferase</keyword>
<comment type="caution">
    <text evidence="2">The sequence shown here is derived from an EMBL/GenBank/DDBJ whole genome shotgun (WGS) entry which is preliminary data.</text>
</comment>
<proteinExistence type="predicted"/>
<dbReference type="Pfam" id="PF00535">
    <property type="entry name" value="Glycos_transf_2"/>
    <property type="match status" value="1"/>
</dbReference>
<reference evidence="3" key="1">
    <citation type="journal article" date="2019" name="Int. J. Syst. Evol. Microbiol.">
        <title>The Global Catalogue of Microorganisms (GCM) 10K type strain sequencing project: providing services to taxonomists for standard genome sequencing and annotation.</title>
        <authorList>
            <consortium name="The Broad Institute Genomics Platform"/>
            <consortium name="The Broad Institute Genome Sequencing Center for Infectious Disease"/>
            <person name="Wu L."/>
            <person name="Ma J."/>
        </authorList>
    </citation>
    <scope>NUCLEOTIDE SEQUENCE [LARGE SCALE GENOMIC DNA]</scope>
    <source>
        <strain evidence="3">CGMCC 1.15342</strain>
    </source>
</reference>